<comment type="caution">
    <text evidence="5">The sequence shown here is derived from an EMBL/GenBank/DDBJ whole genome shotgun (WGS) entry which is preliminary data.</text>
</comment>
<protein>
    <recommendedName>
        <fullName evidence="4">U-box domain-containing protein</fullName>
    </recommendedName>
</protein>
<dbReference type="GO" id="GO:0061630">
    <property type="term" value="F:ubiquitin protein ligase activity"/>
    <property type="evidence" value="ECO:0007669"/>
    <property type="project" value="InterPro"/>
</dbReference>
<dbReference type="EMBL" id="LAZR01029759">
    <property type="protein sequence ID" value="KKL58618.1"/>
    <property type="molecule type" value="Genomic_DNA"/>
</dbReference>
<evidence type="ECO:0000256" key="1">
    <source>
        <dbReference type="ARBA" id="ARBA00022723"/>
    </source>
</evidence>
<keyword evidence="3" id="KW-0862">Zinc</keyword>
<accession>A0A0F9DAB0</accession>
<dbReference type="GO" id="GO:0008270">
    <property type="term" value="F:zinc ion binding"/>
    <property type="evidence" value="ECO:0007669"/>
    <property type="project" value="UniProtKB-KW"/>
</dbReference>
<proteinExistence type="predicted"/>
<dbReference type="InterPro" id="IPR039577">
    <property type="entry name" value="Rad18"/>
</dbReference>
<dbReference type="PROSITE" id="PS51698">
    <property type="entry name" value="U_BOX"/>
    <property type="match status" value="1"/>
</dbReference>
<evidence type="ECO:0000259" key="4">
    <source>
        <dbReference type="PROSITE" id="PS51698"/>
    </source>
</evidence>
<evidence type="ECO:0000313" key="5">
    <source>
        <dbReference type="EMBL" id="KKL58618.1"/>
    </source>
</evidence>
<dbReference type="InterPro" id="IPR003613">
    <property type="entry name" value="Ubox_domain"/>
</dbReference>
<dbReference type="Gene3D" id="3.30.40.10">
    <property type="entry name" value="Zinc/RING finger domain, C3HC4 (zinc finger)"/>
    <property type="match status" value="1"/>
</dbReference>
<organism evidence="5">
    <name type="scientific">marine sediment metagenome</name>
    <dbReference type="NCBI Taxonomy" id="412755"/>
    <lineage>
        <taxon>unclassified sequences</taxon>
        <taxon>metagenomes</taxon>
        <taxon>ecological metagenomes</taxon>
    </lineage>
</organism>
<dbReference type="SUPFAM" id="SSF57850">
    <property type="entry name" value="RING/U-box"/>
    <property type="match status" value="1"/>
</dbReference>
<dbReference type="SMART" id="SM00504">
    <property type="entry name" value="Ubox"/>
    <property type="match status" value="1"/>
</dbReference>
<keyword evidence="2" id="KW-0863">Zinc-finger</keyword>
<dbReference type="InterPro" id="IPR013083">
    <property type="entry name" value="Znf_RING/FYVE/PHD"/>
</dbReference>
<evidence type="ECO:0000256" key="3">
    <source>
        <dbReference type="ARBA" id="ARBA00022833"/>
    </source>
</evidence>
<reference evidence="5" key="1">
    <citation type="journal article" date="2015" name="Nature">
        <title>Complex archaea that bridge the gap between prokaryotes and eukaryotes.</title>
        <authorList>
            <person name="Spang A."/>
            <person name="Saw J.H."/>
            <person name="Jorgensen S.L."/>
            <person name="Zaremba-Niedzwiedzka K."/>
            <person name="Martijn J."/>
            <person name="Lind A.E."/>
            <person name="van Eijk R."/>
            <person name="Schleper C."/>
            <person name="Guy L."/>
            <person name="Ettema T.J."/>
        </authorList>
    </citation>
    <scope>NUCLEOTIDE SEQUENCE</scope>
</reference>
<keyword evidence="1" id="KW-0479">Metal-binding</keyword>
<dbReference type="InterPro" id="IPR004181">
    <property type="entry name" value="Znf_MIZ"/>
</dbReference>
<name>A0A0F9DAB0_9ZZZZ</name>
<sequence length="217" mass="24952">MVLGGNVKECVNRLLKEGYHPSLEGWESSVFKSDASKLGEHSMFNIDKVIFDVEAQIVKKHWDDINIDEFTCAITNYIMEEPVMITSCGHSFESWAIRQHIEYEKGELKKEKAQCPKCRAPMLEDSLILNYNLRDVIEAEQKKVQIATLVPSLKNLFKGKNHEDLAQPLLKLVKKHLENNEYDEALSENVNAIKYCNKSEYYANIPNGLNFGDHYKV</sequence>
<dbReference type="GO" id="GO:0003697">
    <property type="term" value="F:single-stranded DNA binding"/>
    <property type="evidence" value="ECO:0007669"/>
    <property type="project" value="InterPro"/>
</dbReference>
<dbReference type="AlphaFoldDB" id="A0A0F9DAB0"/>
<dbReference type="PANTHER" id="PTHR14134">
    <property type="entry name" value="E3 UBIQUITIN-PROTEIN LIGASE RAD18"/>
    <property type="match status" value="1"/>
</dbReference>
<dbReference type="GO" id="GO:0006301">
    <property type="term" value="P:DNA damage tolerance"/>
    <property type="evidence" value="ECO:0007669"/>
    <property type="project" value="InterPro"/>
</dbReference>
<gene>
    <name evidence="5" type="ORF">LCGC14_2223550</name>
</gene>
<dbReference type="Pfam" id="PF11789">
    <property type="entry name" value="zf-Nse"/>
    <property type="match status" value="1"/>
</dbReference>
<feature type="domain" description="U-box" evidence="4">
    <location>
        <begin position="65"/>
        <end position="147"/>
    </location>
</feature>
<evidence type="ECO:0000256" key="2">
    <source>
        <dbReference type="ARBA" id="ARBA00022771"/>
    </source>
</evidence>
<dbReference type="GO" id="GO:0006513">
    <property type="term" value="P:protein monoubiquitination"/>
    <property type="evidence" value="ECO:0007669"/>
    <property type="project" value="InterPro"/>
</dbReference>